<feature type="domain" description="BZIP" evidence="8">
    <location>
        <begin position="267"/>
        <end position="330"/>
    </location>
</feature>
<dbReference type="SMART" id="SM00338">
    <property type="entry name" value="BRLZ"/>
    <property type="match status" value="1"/>
</dbReference>
<keyword evidence="6" id="KW-0175">Coiled coil</keyword>
<proteinExistence type="predicted"/>
<dbReference type="GO" id="GO:0005634">
    <property type="term" value="C:nucleus"/>
    <property type="evidence" value="ECO:0007669"/>
    <property type="project" value="TreeGrafter"/>
</dbReference>
<evidence type="ECO:0000256" key="4">
    <source>
        <dbReference type="ARBA" id="ARBA00023163"/>
    </source>
</evidence>
<evidence type="ECO:0000313" key="9">
    <source>
        <dbReference type="EMBL" id="KAJ8917944.1"/>
    </source>
</evidence>
<organism evidence="9 10">
    <name type="scientific">Exocentrus adspersus</name>
    <dbReference type="NCBI Taxonomy" id="1586481"/>
    <lineage>
        <taxon>Eukaryota</taxon>
        <taxon>Metazoa</taxon>
        <taxon>Ecdysozoa</taxon>
        <taxon>Arthropoda</taxon>
        <taxon>Hexapoda</taxon>
        <taxon>Insecta</taxon>
        <taxon>Pterygota</taxon>
        <taxon>Neoptera</taxon>
        <taxon>Endopterygota</taxon>
        <taxon>Coleoptera</taxon>
        <taxon>Polyphaga</taxon>
        <taxon>Cucujiformia</taxon>
        <taxon>Chrysomeloidea</taxon>
        <taxon>Cerambycidae</taxon>
        <taxon>Lamiinae</taxon>
        <taxon>Acanthocinini</taxon>
        <taxon>Exocentrus</taxon>
    </lineage>
</organism>
<keyword evidence="7" id="KW-1133">Transmembrane helix</keyword>
<feature type="coiled-coil region" evidence="6">
    <location>
        <begin position="292"/>
        <end position="326"/>
    </location>
</feature>
<keyword evidence="10" id="KW-1185">Reference proteome</keyword>
<gene>
    <name evidence="9" type="ORF">NQ315_002639</name>
</gene>
<keyword evidence="7" id="KW-0472">Membrane</keyword>
<comment type="subcellular location">
    <subcellularLocation>
        <location evidence="1">Endoplasmic reticulum membrane</location>
        <topology evidence="1">Single-pass type II membrane protein</topology>
    </subcellularLocation>
</comment>
<feature type="transmembrane region" description="Helical" evidence="7">
    <location>
        <begin position="529"/>
        <end position="547"/>
    </location>
</feature>
<evidence type="ECO:0000256" key="1">
    <source>
        <dbReference type="ARBA" id="ARBA00004648"/>
    </source>
</evidence>
<name>A0AAV8VUT9_9CUCU</name>
<keyword evidence="3" id="KW-0238">DNA-binding</keyword>
<dbReference type="InterPro" id="IPR046347">
    <property type="entry name" value="bZIP_sf"/>
</dbReference>
<keyword evidence="7" id="KW-0812">Transmembrane</keyword>
<dbReference type="GO" id="GO:0000978">
    <property type="term" value="F:RNA polymerase II cis-regulatory region sequence-specific DNA binding"/>
    <property type="evidence" value="ECO:0007669"/>
    <property type="project" value="TreeGrafter"/>
</dbReference>
<dbReference type="AlphaFoldDB" id="A0AAV8VUT9"/>
<dbReference type="CDD" id="cd14689">
    <property type="entry name" value="bZIP_CREB3"/>
    <property type="match status" value="1"/>
</dbReference>
<keyword evidence="4" id="KW-0804">Transcription</keyword>
<evidence type="ECO:0000313" key="10">
    <source>
        <dbReference type="Proteomes" id="UP001159042"/>
    </source>
</evidence>
<dbReference type="EMBL" id="JANEYG010000029">
    <property type="protein sequence ID" value="KAJ8917944.1"/>
    <property type="molecule type" value="Genomic_DNA"/>
</dbReference>
<comment type="caution">
    <text evidence="9">The sequence shown here is derived from an EMBL/GenBank/DDBJ whole genome shotgun (WGS) entry which is preliminary data.</text>
</comment>
<evidence type="ECO:0000256" key="5">
    <source>
        <dbReference type="ARBA" id="ARBA00023242"/>
    </source>
</evidence>
<dbReference type="Proteomes" id="UP001159042">
    <property type="component" value="Unassembled WGS sequence"/>
</dbReference>
<dbReference type="Pfam" id="PF00170">
    <property type="entry name" value="bZIP_1"/>
    <property type="match status" value="1"/>
</dbReference>
<dbReference type="PANTHER" id="PTHR45996:SF3">
    <property type="entry name" value="CREB-H TRANSCRIPTION FACTOR HOMOLOG LET-607"/>
    <property type="match status" value="1"/>
</dbReference>
<sequence>MNINDLLNSSGEEIDGAMENMDVSLNYDHPELMSSEFFDSVLSLENNLEDGFFSTFEDDINLSSDVSSHTEEVLSPRSFYSESDKNSFTETLDESASVLSIDGVDDPMLMSLLEPITNGQFETQSVPVTVKTPVQPTKILIQNPNNKKFIAKPMISSSHIKKPLKGRPQILKVQQVNNGRPVLLPLTVKGIKILNTSSDVVTLSGNLKRSKIEPAALISAAEDDTNMVSSTNQYPPLNLSAEEKRLLAKEGIQLPTHHPLTKNEERELKRIRRKIRNKISAQDSRKRKKEYVDGLEERIKRGSEENKNLLQRVRLLQKQNKTLMAHVSKLQALICNSTTSKATPSTCLMVVLLSALLVTLPNMKLFESKQISTEQEQGAIRRSLLTTDDDNMNMEEFLIFKDDNEFENKFAEEAVLDIENSTEKEYVQMLEEMVESLGPSRAFLRKKNQNCLGNLIMAGSIIKKGFIEPDVDEYVPGFPVDGDPPLKRKKYSNEYHSPGTILQNDVIVSTTVNTNNFGIRYFLLKRCSFIFLLFTLIIVVFLHSIHFEIFHQQFIVFYLGLVYDDESILKTTGTYEVCVLDFLILRRPFKVVAFL</sequence>
<accession>A0AAV8VUT9</accession>
<dbReference type="Gene3D" id="1.20.5.170">
    <property type="match status" value="1"/>
</dbReference>
<dbReference type="PROSITE" id="PS50217">
    <property type="entry name" value="BZIP"/>
    <property type="match status" value="1"/>
</dbReference>
<dbReference type="SUPFAM" id="SSF57959">
    <property type="entry name" value="Leucine zipper domain"/>
    <property type="match status" value="1"/>
</dbReference>
<reference evidence="9 10" key="1">
    <citation type="journal article" date="2023" name="Insect Mol. Biol.">
        <title>Genome sequencing provides insights into the evolution of gene families encoding plant cell wall-degrading enzymes in longhorned beetles.</title>
        <authorList>
            <person name="Shin N.R."/>
            <person name="Okamura Y."/>
            <person name="Kirsch R."/>
            <person name="Pauchet Y."/>
        </authorList>
    </citation>
    <scope>NUCLEOTIDE SEQUENCE [LARGE SCALE GENOMIC DNA]</scope>
    <source>
        <strain evidence="9">EAD_L_NR</strain>
    </source>
</reference>
<keyword evidence="5" id="KW-0539">Nucleus</keyword>
<evidence type="ECO:0000259" key="8">
    <source>
        <dbReference type="PROSITE" id="PS50217"/>
    </source>
</evidence>
<dbReference type="InterPro" id="IPR004827">
    <property type="entry name" value="bZIP"/>
</dbReference>
<keyword evidence="2" id="KW-0805">Transcription regulation</keyword>
<dbReference type="GO" id="GO:0005789">
    <property type="term" value="C:endoplasmic reticulum membrane"/>
    <property type="evidence" value="ECO:0007669"/>
    <property type="project" value="UniProtKB-SubCell"/>
</dbReference>
<dbReference type="PANTHER" id="PTHR45996">
    <property type="entry name" value="AGAP001464-PB"/>
    <property type="match status" value="1"/>
</dbReference>
<evidence type="ECO:0000256" key="7">
    <source>
        <dbReference type="SAM" id="Phobius"/>
    </source>
</evidence>
<protein>
    <recommendedName>
        <fullName evidence="8">BZIP domain-containing protein</fullName>
    </recommendedName>
</protein>
<dbReference type="InterPro" id="IPR051381">
    <property type="entry name" value="CREB_ATF_subfamily"/>
</dbReference>
<evidence type="ECO:0000256" key="6">
    <source>
        <dbReference type="SAM" id="Coils"/>
    </source>
</evidence>
<evidence type="ECO:0000256" key="2">
    <source>
        <dbReference type="ARBA" id="ARBA00023015"/>
    </source>
</evidence>
<evidence type="ECO:0000256" key="3">
    <source>
        <dbReference type="ARBA" id="ARBA00023125"/>
    </source>
</evidence>
<dbReference type="GO" id="GO:0000981">
    <property type="term" value="F:DNA-binding transcription factor activity, RNA polymerase II-specific"/>
    <property type="evidence" value="ECO:0007669"/>
    <property type="project" value="TreeGrafter"/>
</dbReference>